<sequence length="71" mass="7960">MASDPAAHGASLALWTFIWSSRVAWPSSWTSKRPVSTLTGFPPCPVPFHLTPSRETSFLWTRRSAARCRWG</sequence>
<reference evidence="2" key="1">
    <citation type="submission" date="2019-04" db="EMBL/GenBank/DDBJ databases">
        <title>An insight into the mialome of Ixodes scapularis.</title>
        <authorList>
            <person name="Ribeiro J.M."/>
            <person name="Mather T.N."/>
            <person name="Karim S."/>
        </authorList>
    </citation>
    <scope>NUCLEOTIDE SEQUENCE</scope>
</reference>
<evidence type="ECO:0000313" key="2">
    <source>
        <dbReference type="EMBL" id="MOY42557.1"/>
    </source>
</evidence>
<evidence type="ECO:0000256" key="1">
    <source>
        <dbReference type="SAM" id="SignalP"/>
    </source>
</evidence>
<protein>
    <submittedName>
        <fullName evidence="2">Putative secreted protein</fullName>
    </submittedName>
</protein>
<proteinExistence type="predicted"/>
<dbReference type="AlphaFoldDB" id="A0A4D5S3L7"/>
<accession>A0A4D5S3L7</accession>
<feature type="chain" id="PRO_5020025481" evidence="1">
    <location>
        <begin position="27"/>
        <end position="71"/>
    </location>
</feature>
<name>A0A4D5S3L7_IXOSC</name>
<organism evidence="2">
    <name type="scientific">Ixodes scapularis</name>
    <name type="common">Black-legged tick</name>
    <name type="synonym">Deer tick</name>
    <dbReference type="NCBI Taxonomy" id="6945"/>
    <lineage>
        <taxon>Eukaryota</taxon>
        <taxon>Metazoa</taxon>
        <taxon>Ecdysozoa</taxon>
        <taxon>Arthropoda</taxon>
        <taxon>Chelicerata</taxon>
        <taxon>Arachnida</taxon>
        <taxon>Acari</taxon>
        <taxon>Parasitiformes</taxon>
        <taxon>Ixodida</taxon>
        <taxon>Ixodoidea</taxon>
        <taxon>Ixodidae</taxon>
        <taxon>Ixodinae</taxon>
        <taxon>Ixodes</taxon>
    </lineage>
</organism>
<keyword evidence="1" id="KW-0732">Signal</keyword>
<feature type="signal peptide" evidence="1">
    <location>
        <begin position="1"/>
        <end position="26"/>
    </location>
</feature>
<dbReference type="EMBL" id="GHJT01008586">
    <property type="protein sequence ID" value="MOY42557.1"/>
    <property type="molecule type" value="Transcribed_RNA"/>
</dbReference>